<dbReference type="GO" id="GO:0003886">
    <property type="term" value="F:DNA (cytosine-5-)-methyltransferase activity"/>
    <property type="evidence" value="ECO:0007669"/>
    <property type="project" value="UniProtKB-EC"/>
</dbReference>
<comment type="caution">
    <text evidence="9">The sequence shown here is derived from an EMBL/GenBank/DDBJ whole genome shotgun (WGS) entry which is preliminary data.</text>
</comment>
<gene>
    <name evidence="9" type="primary">dcm</name>
    <name evidence="9" type="ORF">ACFSKO_16335</name>
</gene>
<dbReference type="Proteomes" id="UP001597294">
    <property type="component" value="Unassembled WGS sequence"/>
</dbReference>
<dbReference type="InterPro" id="IPR018117">
    <property type="entry name" value="C5_DNA_meth_AS"/>
</dbReference>
<dbReference type="Gene3D" id="3.90.120.10">
    <property type="entry name" value="DNA Methylase, subunit A, domain 2"/>
    <property type="match status" value="1"/>
</dbReference>
<keyword evidence="4" id="KW-0680">Restriction system</keyword>
<evidence type="ECO:0000256" key="6">
    <source>
        <dbReference type="PROSITE-ProRule" id="PRU01016"/>
    </source>
</evidence>
<evidence type="ECO:0000256" key="7">
    <source>
        <dbReference type="RuleBase" id="RU000416"/>
    </source>
</evidence>
<evidence type="ECO:0000256" key="2">
    <source>
        <dbReference type="ARBA" id="ARBA00022679"/>
    </source>
</evidence>
<keyword evidence="10" id="KW-1185">Reference proteome</keyword>
<dbReference type="Pfam" id="PF00145">
    <property type="entry name" value="DNA_methylase"/>
    <property type="match status" value="2"/>
</dbReference>
<evidence type="ECO:0000256" key="1">
    <source>
        <dbReference type="ARBA" id="ARBA00022603"/>
    </source>
</evidence>
<dbReference type="InterPro" id="IPR029063">
    <property type="entry name" value="SAM-dependent_MTases_sf"/>
</dbReference>
<evidence type="ECO:0000256" key="3">
    <source>
        <dbReference type="ARBA" id="ARBA00022691"/>
    </source>
</evidence>
<feature type="active site" evidence="6">
    <location>
        <position position="75"/>
    </location>
</feature>
<keyword evidence="3 6" id="KW-0949">S-adenosyl-L-methionine</keyword>
<evidence type="ECO:0000256" key="8">
    <source>
        <dbReference type="RuleBase" id="RU000417"/>
    </source>
</evidence>
<comment type="similarity">
    <text evidence="6 7">Belongs to the class I-like SAM-binding methyltransferase superfamily. C5-methyltransferase family.</text>
</comment>
<dbReference type="SUPFAM" id="SSF53335">
    <property type="entry name" value="S-adenosyl-L-methionine-dependent methyltransferases"/>
    <property type="match status" value="1"/>
</dbReference>
<dbReference type="PROSITE" id="PS00094">
    <property type="entry name" value="C5_MTASE_1"/>
    <property type="match status" value="1"/>
</dbReference>
<sequence>MQRPFTYGSVCSGIEAATVAWEPLGWKPAFFSEIEKFPRAVLQHHWPDVPLHGDFTTIKGDEYESIDLLVGGTPCQSFSVAGLRGGMDDDRGNLALEFLRLAKRTGAKWVVWENVPGVLSSNGGRDFGSLLGALGELGFQWAYRVLDAQYFGVPQRRRRVFVVGYLGKEIHPAAVLFERHSLCGNSAPSREAGQEIAGTLEASLGRSRGAGTPIGAITTDTSKLSHWSGGPHPSLCQSARGSGGIAMSNQELFSQGGAGLVGTEFFGGGNCSGPINVAATLTAKGCRQDFEVETFVAHRSSGHGTYSEGIGTLRAVGGDVGPGSENLITAYRTAGDGAVYEEGDKTAPLTTGTDKSANIVAFAQNSRDELREMPYAGALSANPGMKQTSYVRDGMAVRRLTPVECERLQGLPDNHTQIPYRNKPAELCPDGPRYKAIGNSMPEPVMRWLGERIQAVEDLRRAPKAEAAE</sequence>
<dbReference type="Gene3D" id="3.40.50.150">
    <property type="entry name" value="Vaccinia Virus protein VP39"/>
    <property type="match status" value="1"/>
</dbReference>
<dbReference type="PROSITE" id="PS51679">
    <property type="entry name" value="SAM_MT_C5"/>
    <property type="match status" value="1"/>
</dbReference>
<name>A0ABW5BM23_9PROT</name>
<accession>A0ABW5BM23</accession>
<dbReference type="PRINTS" id="PR00105">
    <property type="entry name" value="C5METTRFRASE"/>
</dbReference>
<keyword evidence="1 6" id="KW-0489">Methyltransferase</keyword>
<evidence type="ECO:0000313" key="9">
    <source>
        <dbReference type="EMBL" id="MFD2207197.1"/>
    </source>
</evidence>
<dbReference type="EC" id="2.1.1.37" evidence="8"/>
<dbReference type="InterPro" id="IPR001525">
    <property type="entry name" value="C5_MeTfrase"/>
</dbReference>
<organism evidence="9 10">
    <name type="scientific">Kiloniella antarctica</name>
    <dbReference type="NCBI Taxonomy" id="1550907"/>
    <lineage>
        <taxon>Bacteria</taxon>
        <taxon>Pseudomonadati</taxon>
        <taxon>Pseudomonadota</taxon>
        <taxon>Alphaproteobacteria</taxon>
        <taxon>Rhodospirillales</taxon>
        <taxon>Kiloniellaceae</taxon>
        <taxon>Kiloniella</taxon>
    </lineage>
</organism>
<dbReference type="InterPro" id="IPR050390">
    <property type="entry name" value="C5-Methyltransferase"/>
</dbReference>
<evidence type="ECO:0000256" key="5">
    <source>
        <dbReference type="ARBA" id="ARBA00047422"/>
    </source>
</evidence>
<evidence type="ECO:0000256" key="4">
    <source>
        <dbReference type="ARBA" id="ARBA00022747"/>
    </source>
</evidence>
<dbReference type="NCBIfam" id="TIGR00675">
    <property type="entry name" value="dcm"/>
    <property type="match status" value="1"/>
</dbReference>
<keyword evidence="2 6" id="KW-0808">Transferase</keyword>
<evidence type="ECO:0000313" key="10">
    <source>
        <dbReference type="Proteomes" id="UP001597294"/>
    </source>
</evidence>
<dbReference type="GO" id="GO:0032259">
    <property type="term" value="P:methylation"/>
    <property type="evidence" value="ECO:0007669"/>
    <property type="project" value="UniProtKB-KW"/>
</dbReference>
<proteinExistence type="inferred from homology"/>
<dbReference type="RefSeq" id="WP_380253589.1">
    <property type="nucleotide sequence ID" value="NZ_JBHUII010000011.1"/>
</dbReference>
<dbReference type="PANTHER" id="PTHR10629">
    <property type="entry name" value="CYTOSINE-SPECIFIC METHYLTRANSFERASE"/>
    <property type="match status" value="1"/>
</dbReference>
<comment type="catalytic activity">
    <reaction evidence="5 8">
        <text>a 2'-deoxycytidine in DNA + S-adenosyl-L-methionine = a 5-methyl-2'-deoxycytidine in DNA + S-adenosyl-L-homocysteine + H(+)</text>
        <dbReference type="Rhea" id="RHEA:13681"/>
        <dbReference type="Rhea" id="RHEA-COMP:11369"/>
        <dbReference type="Rhea" id="RHEA-COMP:11370"/>
        <dbReference type="ChEBI" id="CHEBI:15378"/>
        <dbReference type="ChEBI" id="CHEBI:57856"/>
        <dbReference type="ChEBI" id="CHEBI:59789"/>
        <dbReference type="ChEBI" id="CHEBI:85452"/>
        <dbReference type="ChEBI" id="CHEBI:85454"/>
        <dbReference type="EC" id="2.1.1.37"/>
    </reaction>
</comment>
<reference evidence="10" key="1">
    <citation type="journal article" date="2019" name="Int. J. Syst. Evol. Microbiol.">
        <title>The Global Catalogue of Microorganisms (GCM) 10K type strain sequencing project: providing services to taxonomists for standard genome sequencing and annotation.</title>
        <authorList>
            <consortium name="The Broad Institute Genomics Platform"/>
            <consortium name="The Broad Institute Genome Sequencing Center for Infectious Disease"/>
            <person name="Wu L."/>
            <person name="Ma J."/>
        </authorList>
    </citation>
    <scope>NUCLEOTIDE SEQUENCE [LARGE SCALE GENOMIC DNA]</scope>
    <source>
        <strain evidence="10">CGMCC 4.7192</strain>
    </source>
</reference>
<dbReference type="EMBL" id="JBHUII010000011">
    <property type="protein sequence ID" value="MFD2207197.1"/>
    <property type="molecule type" value="Genomic_DNA"/>
</dbReference>
<dbReference type="PANTHER" id="PTHR10629:SF52">
    <property type="entry name" value="DNA (CYTOSINE-5)-METHYLTRANSFERASE 1"/>
    <property type="match status" value="1"/>
</dbReference>
<protein>
    <recommendedName>
        <fullName evidence="8">Cytosine-specific methyltransferase</fullName>
        <ecNumber evidence="8">2.1.1.37</ecNumber>
    </recommendedName>
</protein>